<evidence type="ECO:0000313" key="2">
    <source>
        <dbReference type="EMBL" id="MDV7220839.1"/>
    </source>
</evidence>
<protein>
    <recommendedName>
        <fullName evidence="4">Secreted protein</fullName>
    </recommendedName>
</protein>
<gene>
    <name evidence="2" type="ORF">R5A26_33365</name>
</gene>
<keyword evidence="1" id="KW-0732">Signal</keyword>
<dbReference type="EMBL" id="JAWMAJ010000146">
    <property type="protein sequence ID" value="MDV7220839.1"/>
    <property type="molecule type" value="Genomic_DNA"/>
</dbReference>
<dbReference type="Proteomes" id="UP001187346">
    <property type="component" value="Unassembled WGS sequence"/>
</dbReference>
<dbReference type="RefSeq" id="WP_317774290.1">
    <property type="nucleotide sequence ID" value="NZ_JAWMAJ010000146.1"/>
</dbReference>
<feature type="signal peptide" evidence="1">
    <location>
        <begin position="1"/>
        <end position="35"/>
    </location>
</feature>
<evidence type="ECO:0000313" key="3">
    <source>
        <dbReference type="Proteomes" id="UP001187346"/>
    </source>
</evidence>
<feature type="chain" id="PRO_5046040146" description="Secreted protein" evidence="1">
    <location>
        <begin position="36"/>
        <end position="165"/>
    </location>
</feature>
<organism evidence="2 3">
    <name type="scientific">Streptomyces prunicolor</name>
    <dbReference type="NCBI Taxonomy" id="67348"/>
    <lineage>
        <taxon>Bacteria</taxon>
        <taxon>Bacillati</taxon>
        <taxon>Actinomycetota</taxon>
        <taxon>Actinomycetes</taxon>
        <taxon>Kitasatosporales</taxon>
        <taxon>Streptomycetaceae</taxon>
        <taxon>Streptomyces</taxon>
    </lineage>
</organism>
<sequence>MPLPRTHLIPRKLAGLVAGAGLVLTMWLGAAPAQAAQAMDSASPAVSSTAQHAQASALANSPGISPAAERVRYVSGSSYDCPYERLCVRVYDPTVGSYKVFDLYACHTYSLSYWNGTDGGFFNNQTTGTVARFYNQSGGVVYSSTAYGIAPAGWDWGPIWKIKNC</sequence>
<comment type="caution">
    <text evidence="2">The sequence shown here is derived from an EMBL/GenBank/DDBJ whole genome shotgun (WGS) entry which is preliminary data.</text>
</comment>
<proteinExistence type="predicted"/>
<name>A0ABU4FJV9_9ACTN</name>
<evidence type="ECO:0000256" key="1">
    <source>
        <dbReference type="SAM" id="SignalP"/>
    </source>
</evidence>
<accession>A0ABU4FJV9</accession>
<reference evidence="2 3" key="1">
    <citation type="submission" date="2023-10" db="EMBL/GenBank/DDBJ databases">
        <title>Characterization of rhizosphere-enriched actinobacteria from wheat plants lab-grown on chernevaya soil.</title>
        <authorList>
            <person name="Tikhonova E.N."/>
            <person name="Konopkin A."/>
            <person name="Kravchenko I.K."/>
        </authorList>
    </citation>
    <scope>NUCLEOTIDE SEQUENCE [LARGE SCALE GENOMIC DNA]</scope>
    <source>
        <strain evidence="2 3">RR29</strain>
    </source>
</reference>
<keyword evidence="3" id="KW-1185">Reference proteome</keyword>
<evidence type="ECO:0008006" key="4">
    <source>
        <dbReference type="Google" id="ProtNLM"/>
    </source>
</evidence>